<dbReference type="EMBL" id="RQGU01000113">
    <property type="protein sequence ID" value="TGM18467.1"/>
    <property type="molecule type" value="Genomic_DNA"/>
</dbReference>
<evidence type="ECO:0000259" key="1">
    <source>
        <dbReference type="PROSITE" id="PS51788"/>
    </source>
</evidence>
<reference evidence="3" key="1">
    <citation type="submission" date="2018-10" db="EMBL/GenBank/DDBJ databases">
        <authorList>
            <person name="Vincent A.T."/>
            <person name="Schiettekatte O."/>
            <person name="Bourhy P."/>
            <person name="Veyrier F.J."/>
            <person name="Picardeau M."/>
        </authorList>
    </citation>
    <scope>NUCLEOTIDE SEQUENCE</scope>
    <source>
        <strain evidence="3">201702406</strain>
    </source>
</reference>
<reference evidence="2 4" key="2">
    <citation type="journal article" date="2019" name="PLoS Negl. Trop. Dis.">
        <title>Revisiting the worldwide diversity of Leptospira species in the environment.</title>
        <authorList>
            <person name="Vincent A.T."/>
            <person name="Schiettekatte O."/>
            <person name="Bourhy P."/>
            <person name="Veyrier F.J."/>
            <person name="Picardeau M."/>
        </authorList>
    </citation>
    <scope>NUCLEOTIDE SEQUENCE [LARGE SCALE GENOMIC DNA]</scope>
    <source>
        <strain evidence="2 4">201702405</strain>
        <strain evidence="3">201702406</strain>
    </source>
</reference>
<protein>
    <recommendedName>
        <fullName evidence="1">CULT domain-containing protein</fullName>
    </recommendedName>
</protein>
<comment type="caution">
    <text evidence="2">The sequence shown here is derived from an EMBL/GenBank/DDBJ whole genome shotgun (WGS) entry which is preliminary data.</text>
</comment>
<evidence type="ECO:0000313" key="2">
    <source>
        <dbReference type="EMBL" id="TGM15583.1"/>
    </source>
</evidence>
<dbReference type="PROSITE" id="PS51788">
    <property type="entry name" value="CULT"/>
    <property type="match status" value="1"/>
</dbReference>
<evidence type="ECO:0000313" key="3">
    <source>
        <dbReference type="EMBL" id="TGM18467.1"/>
    </source>
</evidence>
<dbReference type="Gene3D" id="2.170.150.20">
    <property type="entry name" value="Peptide methionine sulfoxide reductase"/>
    <property type="match status" value="1"/>
</dbReference>
<organism evidence="2 4">
    <name type="scientific">Leptospira selangorensis</name>
    <dbReference type="NCBI Taxonomy" id="2484982"/>
    <lineage>
        <taxon>Bacteria</taxon>
        <taxon>Pseudomonadati</taxon>
        <taxon>Spirochaetota</taxon>
        <taxon>Spirochaetia</taxon>
        <taxon>Leptospirales</taxon>
        <taxon>Leptospiraceae</taxon>
        <taxon>Leptospira</taxon>
    </lineage>
</organism>
<keyword evidence="5" id="KW-1185">Reference proteome</keyword>
<dbReference type="EMBL" id="RQGV01000005">
    <property type="protein sequence ID" value="TGM15583.1"/>
    <property type="molecule type" value="Genomic_DNA"/>
</dbReference>
<dbReference type="OrthoDB" id="6197001at2"/>
<dbReference type="AlphaFoldDB" id="A0A4R9GBD9"/>
<gene>
    <name evidence="2" type="ORF">EHQ81_04090</name>
    <name evidence="3" type="ORF">EHQ82_15615</name>
</gene>
<feature type="domain" description="CULT" evidence="1">
    <location>
        <begin position="22"/>
        <end position="123"/>
    </location>
</feature>
<dbReference type="InterPro" id="IPR034750">
    <property type="entry name" value="CULT"/>
</dbReference>
<evidence type="ECO:0000313" key="5">
    <source>
        <dbReference type="Proteomes" id="UP000298057"/>
    </source>
</evidence>
<sequence length="123" mass="13890">MPDLPSSVPERESIQEKEIIPENWKLCTSCGEKITKEEWKTSVDGAYIHNFINPLGIEFRILTFSEAIGITWQKDSYTEHTWFPGFSWRVGSCSVCGSHLGWNFESISGSNSFLGLILGRITS</sequence>
<dbReference type="FunFam" id="2.170.150.20:FF:000007">
    <property type="entry name" value="Protein cereblon"/>
    <property type="match status" value="1"/>
</dbReference>
<evidence type="ECO:0000313" key="4">
    <source>
        <dbReference type="Proteomes" id="UP000297832"/>
    </source>
</evidence>
<accession>A0A4R9GBD9</accession>
<dbReference type="RefSeq" id="WP_135628255.1">
    <property type="nucleotide sequence ID" value="NZ_RQES01000010.1"/>
</dbReference>
<dbReference type="CDD" id="cd15777">
    <property type="entry name" value="CRBN_C_like"/>
    <property type="match status" value="1"/>
</dbReference>
<name>A0A4R9GBD9_9LEPT</name>
<dbReference type="Proteomes" id="UP000297832">
    <property type="component" value="Unassembled WGS sequence"/>
</dbReference>
<dbReference type="Proteomes" id="UP000298057">
    <property type="component" value="Unassembled WGS sequence"/>
</dbReference>
<proteinExistence type="predicted"/>